<evidence type="ECO:0000256" key="2">
    <source>
        <dbReference type="ARBA" id="ARBA00023043"/>
    </source>
</evidence>
<sequence>MKVEELGVPEEVRSGYLDAGSPRGTVAWTPLQFACALGDEELAEQILAQDEHQLHSVSKTKYSYSALHVATRFGQASIVDSLLKKGAMTTTPADGVVGASPLHIAVVQGNMPLVQRLLSAYPHGMPMTKNGTTPYELAKRLGHVEISQVLQDHEQRAQNKEQLGNWLASIGMVEYAPQFEEAGFEDVHFLLANGLTDSVLDRMKIEKPGHRMKLQSLYQLKEFLQVEDEDEAEQEEDDDDESSGGNTSDDEASEQGLEEDSSDEDSDED</sequence>
<comment type="caution">
    <text evidence="6">The sequence shown here is derived from an EMBL/GenBank/DDBJ whole genome shotgun (WGS) entry which is preliminary data.</text>
</comment>
<feature type="repeat" description="ANK" evidence="3">
    <location>
        <begin position="62"/>
        <end position="94"/>
    </location>
</feature>
<gene>
    <name evidence="6" type="ORF">Poli38472_001997</name>
</gene>
<feature type="compositionally biased region" description="Acidic residues" evidence="4">
    <location>
        <begin position="225"/>
        <end position="269"/>
    </location>
</feature>
<dbReference type="InterPro" id="IPR036770">
    <property type="entry name" value="Ankyrin_rpt-contain_sf"/>
</dbReference>
<dbReference type="Gene3D" id="1.10.150.50">
    <property type="entry name" value="Transcription Factor, Ets-1"/>
    <property type="match status" value="1"/>
</dbReference>
<evidence type="ECO:0000256" key="1">
    <source>
        <dbReference type="ARBA" id="ARBA00022737"/>
    </source>
</evidence>
<name>A0A8K1FNW7_PYTOL</name>
<dbReference type="Pfam" id="PF00023">
    <property type="entry name" value="Ank"/>
    <property type="match status" value="1"/>
</dbReference>
<dbReference type="Pfam" id="PF12796">
    <property type="entry name" value="Ank_2"/>
    <property type="match status" value="1"/>
</dbReference>
<dbReference type="InterPro" id="IPR001660">
    <property type="entry name" value="SAM"/>
</dbReference>
<feature type="repeat" description="ANK" evidence="3">
    <location>
        <begin position="97"/>
        <end position="119"/>
    </location>
</feature>
<keyword evidence="1" id="KW-0677">Repeat</keyword>
<dbReference type="PROSITE" id="PS50088">
    <property type="entry name" value="ANK_REPEAT"/>
    <property type="match status" value="2"/>
</dbReference>
<dbReference type="PANTHER" id="PTHR24174">
    <property type="entry name" value="ANKYRIN REPEAT AND STERILE ALPHA MOTIF DOMAIN-CONTAINING PROTEIN 1"/>
    <property type="match status" value="1"/>
</dbReference>
<evidence type="ECO:0000256" key="4">
    <source>
        <dbReference type="SAM" id="MobiDB-lite"/>
    </source>
</evidence>
<dbReference type="Pfam" id="PF00536">
    <property type="entry name" value="SAM_1"/>
    <property type="match status" value="1"/>
</dbReference>
<feature type="region of interest" description="Disordered" evidence="4">
    <location>
        <begin position="224"/>
        <end position="269"/>
    </location>
</feature>
<dbReference type="PANTHER" id="PTHR24174:SF16">
    <property type="entry name" value="CASKIN-2"/>
    <property type="match status" value="1"/>
</dbReference>
<dbReference type="OrthoDB" id="194358at2759"/>
<organism evidence="6 7">
    <name type="scientific">Pythium oligandrum</name>
    <name type="common">Mycoparasitic fungus</name>
    <dbReference type="NCBI Taxonomy" id="41045"/>
    <lineage>
        <taxon>Eukaryota</taxon>
        <taxon>Sar</taxon>
        <taxon>Stramenopiles</taxon>
        <taxon>Oomycota</taxon>
        <taxon>Peronosporomycetes</taxon>
        <taxon>Pythiales</taxon>
        <taxon>Pythiaceae</taxon>
        <taxon>Pythium</taxon>
    </lineage>
</organism>
<dbReference type="InterPro" id="IPR013761">
    <property type="entry name" value="SAM/pointed_sf"/>
</dbReference>
<accession>A0A8K1FNW7</accession>
<dbReference type="SUPFAM" id="SSF48403">
    <property type="entry name" value="Ankyrin repeat"/>
    <property type="match status" value="1"/>
</dbReference>
<dbReference type="SMART" id="SM00454">
    <property type="entry name" value="SAM"/>
    <property type="match status" value="1"/>
</dbReference>
<dbReference type="EMBL" id="SPLM01000001">
    <property type="protein sequence ID" value="TMW69841.1"/>
    <property type="molecule type" value="Genomic_DNA"/>
</dbReference>
<dbReference type="SMART" id="SM00248">
    <property type="entry name" value="ANK"/>
    <property type="match status" value="4"/>
</dbReference>
<proteinExistence type="predicted"/>
<keyword evidence="7" id="KW-1185">Reference proteome</keyword>
<dbReference type="AlphaFoldDB" id="A0A8K1FNW7"/>
<evidence type="ECO:0000259" key="5">
    <source>
        <dbReference type="PROSITE" id="PS50105"/>
    </source>
</evidence>
<dbReference type="InterPro" id="IPR002110">
    <property type="entry name" value="Ankyrin_rpt"/>
</dbReference>
<dbReference type="CDD" id="cd09487">
    <property type="entry name" value="SAM_superfamily"/>
    <property type="match status" value="1"/>
</dbReference>
<dbReference type="Proteomes" id="UP000794436">
    <property type="component" value="Unassembled WGS sequence"/>
</dbReference>
<dbReference type="Gene3D" id="1.25.40.20">
    <property type="entry name" value="Ankyrin repeat-containing domain"/>
    <property type="match status" value="1"/>
</dbReference>
<feature type="domain" description="SAM" evidence="5">
    <location>
        <begin position="158"/>
        <end position="214"/>
    </location>
</feature>
<keyword evidence="2 3" id="KW-0040">ANK repeat</keyword>
<dbReference type="InterPro" id="IPR033635">
    <property type="entry name" value="ANKS1/Caskin"/>
</dbReference>
<evidence type="ECO:0000256" key="3">
    <source>
        <dbReference type="PROSITE-ProRule" id="PRU00023"/>
    </source>
</evidence>
<protein>
    <recommendedName>
        <fullName evidence="5">SAM domain-containing protein</fullName>
    </recommendedName>
</protein>
<dbReference type="PROSITE" id="PS50105">
    <property type="entry name" value="SAM_DOMAIN"/>
    <property type="match status" value="1"/>
</dbReference>
<evidence type="ECO:0000313" key="6">
    <source>
        <dbReference type="EMBL" id="TMW69841.1"/>
    </source>
</evidence>
<reference evidence="6" key="1">
    <citation type="submission" date="2019-03" db="EMBL/GenBank/DDBJ databases">
        <title>Long read genome sequence of the mycoparasitic Pythium oligandrum ATCC 38472 isolated from sugarbeet rhizosphere.</title>
        <authorList>
            <person name="Gaulin E."/>
        </authorList>
    </citation>
    <scope>NUCLEOTIDE SEQUENCE</scope>
    <source>
        <strain evidence="6">ATCC 38472_TT</strain>
    </source>
</reference>
<dbReference type="SUPFAM" id="SSF47769">
    <property type="entry name" value="SAM/Pointed domain"/>
    <property type="match status" value="1"/>
</dbReference>
<dbReference type="PROSITE" id="PS50297">
    <property type="entry name" value="ANK_REP_REGION"/>
    <property type="match status" value="2"/>
</dbReference>
<evidence type="ECO:0000313" key="7">
    <source>
        <dbReference type="Proteomes" id="UP000794436"/>
    </source>
</evidence>